<dbReference type="InterPro" id="IPR001845">
    <property type="entry name" value="HTH_ArsR_DNA-bd_dom"/>
</dbReference>
<evidence type="ECO:0000259" key="4">
    <source>
        <dbReference type="PROSITE" id="PS50987"/>
    </source>
</evidence>
<dbReference type="OrthoDB" id="9798835at2"/>
<evidence type="ECO:0000256" key="2">
    <source>
        <dbReference type="ARBA" id="ARBA00023125"/>
    </source>
</evidence>
<dbReference type="InterPro" id="IPR011991">
    <property type="entry name" value="ArsR-like_HTH"/>
</dbReference>
<dbReference type="NCBIfam" id="NF033788">
    <property type="entry name" value="HTH_metalloreg"/>
    <property type="match status" value="1"/>
</dbReference>
<keyword evidence="2" id="KW-0238">DNA-binding</keyword>
<organism evidence="5 6">
    <name type="scientific">Leptospira hartskeerlii</name>
    <dbReference type="NCBI Taxonomy" id="2023177"/>
    <lineage>
        <taxon>Bacteria</taxon>
        <taxon>Pseudomonadati</taxon>
        <taxon>Spirochaetota</taxon>
        <taxon>Spirochaetia</taxon>
        <taxon>Leptospirales</taxon>
        <taxon>Leptospiraceae</taxon>
        <taxon>Leptospira</taxon>
    </lineage>
</organism>
<comment type="caution">
    <text evidence="5">The sequence shown here is derived from an EMBL/GenBank/DDBJ whole genome shotgun (WGS) entry which is preliminary data.</text>
</comment>
<dbReference type="GO" id="GO:0003677">
    <property type="term" value="F:DNA binding"/>
    <property type="evidence" value="ECO:0007669"/>
    <property type="project" value="UniProtKB-KW"/>
</dbReference>
<dbReference type="InterPro" id="IPR051081">
    <property type="entry name" value="HTH_MetalResp_TranReg"/>
</dbReference>
<dbReference type="AlphaFoldDB" id="A0A2M9XBX0"/>
<sequence length="100" mass="11061">MAAQKLEIKKTHLDSTIRGLKAVAHPDRLKILLHLSRKEHSVGELVDALGISQSAASQHLSKMKEAGYLGSKKVSNQVFYSIKDAKFKAFAKSLLQIFSK</sequence>
<dbReference type="SUPFAM" id="SSF46785">
    <property type="entry name" value="Winged helix' DNA-binding domain"/>
    <property type="match status" value="1"/>
</dbReference>
<dbReference type="Pfam" id="PF01022">
    <property type="entry name" value="HTH_5"/>
    <property type="match status" value="1"/>
</dbReference>
<name>A0A2M9XBX0_9LEPT</name>
<protein>
    <submittedName>
        <fullName evidence="5">ArsR family transcriptional regulator</fullName>
    </submittedName>
</protein>
<dbReference type="PRINTS" id="PR00778">
    <property type="entry name" value="HTHARSR"/>
</dbReference>
<dbReference type="Gene3D" id="1.10.10.10">
    <property type="entry name" value="Winged helix-like DNA-binding domain superfamily/Winged helix DNA-binding domain"/>
    <property type="match status" value="1"/>
</dbReference>
<gene>
    <name evidence="5" type="ORF">CH357_13280</name>
</gene>
<dbReference type="RefSeq" id="WP_008592190.1">
    <property type="nucleotide sequence ID" value="NZ_NPDL01000005.1"/>
</dbReference>
<dbReference type="SMART" id="SM00418">
    <property type="entry name" value="HTH_ARSR"/>
    <property type="match status" value="1"/>
</dbReference>
<keyword evidence="1" id="KW-0805">Transcription regulation</keyword>
<evidence type="ECO:0000313" key="5">
    <source>
        <dbReference type="EMBL" id="PJZ25170.1"/>
    </source>
</evidence>
<dbReference type="EMBL" id="NPDN01000006">
    <property type="protein sequence ID" value="PJZ25170.1"/>
    <property type="molecule type" value="Genomic_DNA"/>
</dbReference>
<accession>A0A2M9XBX0</accession>
<feature type="domain" description="HTH arsR-type" evidence="4">
    <location>
        <begin position="8"/>
        <end position="100"/>
    </location>
</feature>
<keyword evidence="3" id="KW-0804">Transcription</keyword>
<dbReference type="PANTHER" id="PTHR33154">
    <property type="entry name" value="TRANSCRIPTIONAL REGULATOR, ARSR FAMILY"/>
    <property type="match status" value="1"/>
</dbReference>
<evidence type="ECO:0000256" key="3">
    <source>
        <dbReference type="ARBA" id="ARBA00023163"/>
    </source>
</evidence>
<dbReference type="InterPro" id="IPR036388">
    <property type="entry name" value="WH-like_DNA-bd_sf"/>
</dbReference>
<evidence type="ECO:0000313" key="6">
    <source>
        <dbReference type="Proteomes" id="UP000232196"/>
    </source>
</evidence>
<dbReference type="PROSITE" id="PS50987">
    <property type="entry name" value="HTH_ARSR_2"/>
    <property type="match status" value="1"/>
</dbReference>
<reference evidence="5 6" key="1">
    <citation type="submission" date="2017-07" db="EMBL/GenBank/DDBJ databases">
        <title>Leptospira spp. isolated from tropical soils.</title>
        <authorList>
            <person name="Thibeaux R."/>
            <person name="Iraola G."/>
            <person name="Ferres I."/>
            <person name="Bierque E."/>
            <person name="Girault D."/>
            <person name="Soupe-Gilbert M.-E."/>
            <person name="Picardeau M."/>
            <person name="Goarant C."/>
        </authorList>
    </citation>
    <scope>NUCLEOTIDE SEQUENCE [LARGE SCALE GENOMIC DNA]</scope>
    <source>
        <strain evidence="5 6">MCA1-C-A1</strain>
    </source>
</reference>
<dbReference type="CDD" id="cd00090">
    <property type="entry name" value="HTH_ARSR"/>
    <property type="match status" value="1"/>
</dbReference>
<dbReference type="GO" id="GO:0003700">
    <property type="term" value="F:DNA-binding transcription factor activity"/>
    <property type="evidence" value="ECO:0007669"/>
    <property type="project" value="InterPro"/>
</dbReference>
<dbReference type="InterPro" id="IPR036390">
    <property type="entry name" value="WH_DNA-bd_sf"/>
</dbReference>
<proteinExistence type="predicted"/>
<evidence type="ECO:0000256" key="1">
    <source>
        <dbReference type="ARBA" id="ARBA00023015"/>
    </source>
</evidence>
<dbReference type="PANTHER" id="PTHR33154:SF28">
    <property type="entry name" value="HTH-TYPE TRANSCRIPTIONAL REGULATOR YGAV-RELATED"/>
    <property type="match status" value="1"/>
</dbReference>
<keyword evidence="6" id="KW-1185">Reference proteome</keyword>
<dbReference type="Proteomes" id="UP000232196">
    <property type="component" value="Unassembled WGS sequence"/>
</dbReference>